<organism evidence="2 3">
    <name type="scientific">Christiangramia flava JLT2011</name>
    <dbReference type="NCBI Taxonomy" id="1229726"/>
    <lineage>
        <taxon>Bacteria</taxon>
        <taxon>Pseudomonadati</taxon>
        <taxon>Bacteroidota</taxon>
        <taxon>Flavobacteriia</taxon>
        <taxon>Flavobacteriales</taxon>
        <taxon>Flavobacteriaceae</taxon>
        <taxon>Christiangramia</taxon>
    </lineage>
</organism>
<dbReference type="InterPro" id="IPR029044">
    <property type="entry name" value="Nucleotide-diphossugar_trans"/>
</dbReference>
<dbReference type="Gene3D" id="3.90.550.10">
    <property type="entry name" value="Spore Coat Polysaccharide Biosynthesis Protein SpsA, Chain A"/>
    <property type="match status" value="1"/>
</dbReference>
<evidence type="ECO:0000313" key="2">
    <source>
        <dbReference type="EMBL" id="APU68082.1"/>
    </source>
</evidence>
<accession>A0A1L7I4Q9</accession>
<sequence>MEDFGKVSVVMPAYNSGRFITEAISSVLAQTYSNWELLIVDDASTDATAELLQNFRQDDRIKIFRFSENKGTQFSRNKAIEEASGDFIAFLDADDLWKPEKLYLQLQMMQTNKLPACFSSYELISENGQNLHTKIEALSLLSYQKLQKANYVGNLTGIYDVRQLGKVFAPDLKKRQDWALWLEVIRLGGAMHSIRESLAYYRVRKDSISGNKLEMLRYNYKVYHEILGFSKAKSLLKMCAFLWEQFFVKSRQQIRLD</sequence>
<dbReference type="EMBL" id="CP016359">
    <property type="protein sequence ID" value="APU68082.1"/>
    <property type="molecule type" value="Genomic_DNA"/>
</dbReference>
<keyword evidence="3" id="KW-1185">Reference proteome</keyword>
<dbReference type="Pfam" id="PF00535">
    <property type="entry name" value="Glycos_transf_2"/>
    <property type="match status" value="1"/>
</dbReference>
<dbReference type="AlphaFoldDB" id="A0A1L7I4Q9"/>
<dbReference type="PANTHER" id="PTHR43685">
    <property type="entry name" value="GLYCOSYLTRANSFERASE"/>
    <property type="match status" value="1"/>
</dbReference>
<name>A0A1L7I4Q9_9FLAO</name>
<reference evidence="2 3" key="1">
    <citation type="submission" date="2016-07" db="EMBL/GenBank/DDBJ databases">
        <title>Multi-omics approach to identify versatile polysaccharide utilization systems of a marine flavobacterium Gramella flava.</title>
        <authorList>
            <person name="Tang K."/>
        </authorList>
    </citation>
    <scope>NUCLEOTIDE SEQUENCE [LARGE SCALE GENOMIC DNA]</scope>
    <source>
        <strain evidence="2 3">JLT2011</strain>
    </source>
</reference>
<gene>
    <name evidence="2" type="ORF">GRFL_1358</name>
</gene>
<evidence type="ECO:0000313" key="3">
    <source>
        <dbReference type="Proteomes" id="UP000186230"/>
    </source>
</evidence>
<dbReference type="InterPro" id="IPR050834">
    <property type="entry name" value="Glycosyltransf_2"/>
</dbReference>
<protein>
    <submittedName>
        <fullName evidence="2">Putative N-acetylgalactosaminyl-diphosphoundecaprenol glucuronosyltransferase</fullName>
    </submittedName>
</protein>
<feature type="domain" description="Glycosyltransferase 2-like" evidence="1">
    <location>
        <begin position="8"/>
        <end position="148"/>
    </location>
</feature>
<evidence type="ECO:0000259" key="1">
    <source>
        <dbReference type="Pfam" id="PF00535"/>
    </source>
</evidence>
<dbReference type="RefSeq" id="WP_083643892.1">
    <property type="nucleotide sequence ID" value="NZ_AMRU01000002.1"/>
</dbReference>
<dbReference type="SUPFAM" id="SSF53448">
    <property type="entry name" value="Nucleotide-diphospho-sugar transferases"/>
    <property type="match status" value="1"/>
</dbReference>
<dbReference type="PANTHER" id="PTHR43685:SF2">
    <property type="entry name" value="GLYCOSYLTRANSFERASE 2-LIKE DOMAIN-CONTAINING PROTEIN"/>
    <property type="match status" value="1"/>
</dbReference>
<dbReference type="STRING" id="1229726.GRFL_1358"/>
<keyword evidence="2" id="KW-0808">Transferase</keyword>
<dbReference type="GO" id="GO:0016740">
    <property type="term" value="F:transferase activity"/>
    <property type="evidence" value="ECO:0007669"/>
    <property type="project" value="UniProtKB-KW"/>
</dbReference>
<dbReference type="KEGG" id="gfl:GRFL_1358"/>
<dbReference type="Proteomes" id="UP000186230">
    <property type="component" value="Chromosome"/>
</dbReference>
<proteinExistence type="predicted"/>
<dbReference type="InterPro" id="IPR001173">
    <property type="entry name" value="Glyco_trans_2-like"/>
</dbReference>
<dbReference type="OrthoDB" id="9815829at2"/>